<protein>
    <submittedName>
        <fullName evidence="3 5">Bystin-domain-containing protein</fullName>
    </submittedName>
</protein>
<evidence type="ECO:0000256" key="1">
    <source>
        <dbReference type="ARBA" id="ARBA00007114"/>
    </source>
</evidence>
<dbReference type="PANTHER" id="PTHR12821">
    <property type="entry name" value="BYSTIN"/>
    <property type="match status" value="1"/>
</dbReference>
<proteinExistence type="inferred from homology"/>
<feature type="compositionally biased region" description="Acidic residues" evidence="2">
    <location>
        <begin position="96"/>
        <end position="113"/>
    </location>
</feature>
<organism evidence="3">
    <name type="scientific">Eremomyces bilateralis CBS 781.70</name>
    <dbReference type="NCBI Taxonomy" id="1392243"/>
    <lineage>
        <taxon>Eukaryota</taxon>
        <taxon>Fungi</taxon>
        <taxon>Dikarya</taxon>
        <taxon>Ascomycota</taxon>
        <taxon>Pezizomycotina</taxon>
        <taxon>Dothideomycetes</taxon>
        <taxon>Dothideomycetes incertae sedis</taxon>
        <taxon>Eremomycetales</taxon>
        <taxon>Eremomycetaceae</taxon>
        <taxon>Eremomyces</taxon>
    </lineage>
</organism>
<dbReference type="GO" id="GO:0005730">
    <property type="term" value="C:nucleolus"/>
    <property type="evidence" value="ECO:0007669"/>
    <property type="project" value="TreeGrafter"/>
</dbReference>
<dbReference type="GO" id="GO:0006364">
    <property type="term" value="P:rRNA processing"/>
    <property type="evidence" value="ECO:0007669"/>
    <property type="project" value="TreeGrafter"/>
</dbReference>
<keyword evidence="4" id="KW-1185">Reference proteome</keyword>
<reference evidence="3 5" key="1">
    <citation type="submission" date="2020-01" db="EMBL/GenBank/DDBJ databases">
        <authorList>
            <consortium name="DOE Joint Genome Institute"/>
            <person name="Haridas S."/>
            <person name="Albert R."/>
            <person name="Binder M."/>
            <person name="Bloem J."/>
            <person name="Labutti K."/>
            <person name="Salamov A."/>
            <person name="Andreopoulos B."/>
            <person name="Baker S.E."/>
            <person name="Barry K."/>
            <person name="Bills G."/>
            <person name="Bluhm B.H."/>
            <person name="Cannon C."/>
            <person name="Castanera R."/>
            <person name="Culley D.E."/>
            <person name="Daum C."/>
            <person name="Ezra D."/>
            <person name="Gonzalez J.B."/>
            <person name="Henrissat B."/>
            <person name="Kuo A."/>
            <person name="Liang C."/>
            <person name="Lipzen A."/>
            <person name="Lutzoni F."/>
            <person name="Magnuson J."/>
            <person name="Mondo S."/>
            <person name="Nolan M."/>
            <person name="Ohm R."/>
            <person name="Pangilinan J."/>
            <person name="Park H.-J."/>
            <person name="Ramirez L."/>
            <person name="Alfaro M."/>
            <person name="Sun H."/>
            <person name="Tritt A."/>
            <person name="Yoshinaga Y."/>
            <person name="Zwiers L.-H."/>
            <person name="Turgeon B.G."/>
            <person name="Goodwin S.B."/>
            <person name="Spatafora J.W."/>
            <person name="Crous P.W."/>
            <person name="Grigoriev I.V."/>
        </authorList>
    </citation>
    <scope>NUCLEOTIDE SEQUENCE</scope>
    <source>
        <strain evidence="3 5">CBS 781.70</strain>
    </source>
</reference>
<dbReference type="Pfam" id="PF05291">
    <property type="entry name" value="Bystin"/>
    <property type="match status" value="1"/>
</dbReference>
<dbReference type="PANTHER" id="PTHR12821:SF0">
    <property type="entry name" value="BYSTIN"/>
    <property type="match status" value="1"/>
</dbReference>
<gene>
    <name evidence="3 5" type="ORF">P152DRAFT_456336</name>
</gene>
<evidence type="ECO:0000313" key="3">
    <source>
        <dbReference type="EMBL" id="KAF1815283.1"/>
    </source>
</evidence>
<reference evidence="5" key="3">
    <citation type="submission" date="2025-04" db="UniProtKB">
        <authorList>
            <consortium name="RefSeq"/>
        </authorList>
    </citation>
    <scope>IDENTIFICATION</scope>
    <source>
        <strain evidence="5">CBS 781.70</strain>
    </source>
</reference>
<dbReference type="RefSeq" id="XP_033536914.1">
    <property type="nucleotide sequence ID" value="XM_033678976.1"/>
</dbReference>
<dbReference type="GO" id="GO:0005737">
    <property type="term" value="C:cytoplasm"/>
    <property type="evidence" value="ECO:0007669"/>
    <property type="project" value="TreeGrafter"/>
</dbReference>
<dbReference type="AlphaFoldDB" id="A0A6G1GB68"/>
<sequence>MPKTAQISSDSRQQRRHNPLADEYDPVQPFKNKVAKRRKSRHDGDEEERFVDTAASRKILRIGQDLEEEEAAEQRGRYVQEENVAFQFESRFPAAEPEEDEGAYDDEDAWGDEDEVVEEVEVDPNDLDLFNKFNPSTDPELHWPGDQPTLSESKGGTNLADLILSKIAAHEALQSGNADEEDEAPSEEIPPKVLQVYTTIGPLLSRMTTGKPPKPFTIIPTLPLPTQATLLSLTEPLNWTPHAAYTATKLFISGTPASAQMFLTEALLPLVRERIDDHAQHKLHQTLYRALKKALYKPSAFFKGLLFPLLESMPSMREAHIIASVIARVSIPVLHSAAALLRLTEIAADSTLGSWNTKGGDAGGAGPVNWCIKILIEKRYALPYRVIDALVFHFLRYRGVGSGDDINMSDTRSIAGVSRKNLSREESLPLLWHQSLLAFAQRYRDDITEDQREALLDLLLAKGHRGIGPEVRRELLAGRGRGNAVEGAAAAVENGGDDTMEGVQIGA</sequence>
<dbReference type="EMBL" id="ML975152">
    <property type="protein sequence ID" value="KAF1815283.1"/>
    <property type="molecule type" value="Genomic_DNA"/>
</dbReference>
<comment type="similarity">
    <text evidence="1">Belongs to the bystin family.</text>
</comment>
<accession>A0A6G1GB68</accession>
<dbReference type="Proteomes" id="UP000504638">
    <property type="component" value="Unplaced"/>
</dbReference>
<dbReference type="GeneID" id="54419546"/>
<dbReference type="GO" id="GO:0030515">
    <property type="term" value="F:snoRNA binding"/>
    <property type="evidence" value="ECO:0007669"/>
    <property type="project" value="TreeGrafter"/>
</dbReference>
<name>A0A6G1GB68_9PEZI</name>
<feature type="compositionally biased region" description="Polar residues" evidence="2">
    <location>
        <begin position="1"/>
        <end position="11"/>
    </location>
</feature>
<reference evidence="5" key="2">
    <citation type="submission" date="2020-04" db="EMBL/GenBank/DDBJ databases">
        <authorList>
            <consortium name="NCBI Genome Project"/>
        </authorList>
    </citation>
    <scope>NUCLEOTIDE SEQUENCE</scope>
    <source>
        <strain evidence="5">CBS 781.70</strain>
    </source>
</reference>
<dbReference type="GO" id="GO:0030688">
    <property type="term" value="C:preribosome, small subunit precursor"/>
    <property type="evidence" value="ECO:0007669"/>
    <property type="project" value="TreeGrafter"/>
</dbReference>
<dbReference type="InterPro" id="IPR007955">
    <property type="entry name" value="Bystin"/>
</dbReference>
<feature type="region of interest" description="Disordered" evidence="2">
    <location>
        <begin position="1"/>
        <end position="51"/>
    </location>
</feature>
<dbReference type="OrthoDB" id="2192561at2759"/>
<evidence type="ECO:0000313" key="4">
    <source>
        <dbReference type="Proteomes" id="UP000504638"/>
    </source>
</evidence>
<evidence type="ECO:0000256" key="2">
    <source>
        <dbReference type="SAM" id="MobiDB-lite"/>
    </source>
</evidence>
<feature type="region of interest" description="Disordered" evidence="2">
    <location>
        <begin position="89"/>
        <end position="113"/>
    </location>
</feature>
<evidence type="ECO:0000313" key="5">
    <source>
        <dbReference type="RefSeq" id="XP_033536914.1"/>
    </source>
</evidence>